<feature type="region of interest" description="Disordered" evidence="5">
    <location>
        <begin position="101"/>
        <end position="131"/>
    </location>
</feature>
<dbReference type="PANTHER" id="PTHR15549">
    <property type="entry name" value="PAIRED IMMUNOGLOBULIN-LIKE TYPE 2 RECEPTOR"/>
    <property type="match status" value="1"/>
</dbReference>
<dbReference type="GO" id="GO:0071944">
    <property type="term" value="C:cell periphery"/>
    <property type="evidence" value="ECO:0007669"/>
    <property type="project" value="UniProtKB-ARBA"/>
</dbReference>
<organism evidence="7 8">
    <name type="scientific">Apiotrichum porosum</name>
    <dbReference type="NCBI Taxonomy" id="105984"/>
    <lineage>
        <taxon>Eukaryota</taxon>
        <taxon>Fungi</taxon>
        <taxon>Dikarya</taxon>
        <taxon>Basidiomycota</taxon>
        <taxon>Agaricomycotina</taxon>
        <taxon>Tremellomycetes</taxon>
        <taxon>Trichosporonales</taxon>
        <taxon>Trichosporonaceae</taxon>
        <taxon>Apiotrichum</taxon>
    </lineage>
</organism>
<reference evidence="7 8" key="1">
    <citation type="submission" date="2018-11" db="EMBL/GenBank/DDBJ databases">
        <title>Genome sequence of Apiotrichum porosum DSM 27194.</title>
        <authorList>
            <person name="Aliyu H."/>
            <person name="Gorte O."/>
            <person name="Ochsenreither K."/>
        </authorList>
    </citation>
    <scope>NUCLEOTIDE SEQUENCE [LARGE SCALE GENOMIC DNA]</scope>
    <source>
        <strain evidence="7 8">DSM 27194</strain>
    </source>
</reference>
<keyword evidence="8" id="KW-1185">Reference proteome</keyword>
<keyword evidence="3 6" id="KW-1133">Transmembrane helix</keyword>
<evidence type="ECO:0000256" key="4">
    <source>
        <dbReference type="ARBA" id="ARBA00023136"/>
    </source>
</evidence>
<evidence type="ECO:0000313" key="8">
    <source>
        <dbReference type="Proteomes" id="UP000279236"/>
    </source>
</evidence>
<dbReference type="InterPro" id="IPR051694">
    <property type="entry name" value="Immunoregulatory_rcpt-like"/>
</dbReference>
<dbReference type="GO" id="GO:0016020">
    <property type="term" value="C:membrane"/>
    <property type="evidence" value="ECO:0007669"/>
    <property type="project" value="UniProtKB-SubCell"/>
</dbReference>
<comment type="subcellular location">
    <subcellularLocation>
        <location evidence="1">Membrane</location>
        <topology evidence="1">Single-pass membrane protein</topology>
    </subcellularLocation>
</comment>
<keyword evidence="4 6" id="KW-0472">Membrane</keyword>
<accession>A0A427Y1N4</accession>
<dbReference type="Proteomes" id="UP000279236">
    <property type="component" value="Unassembled WGS sequence"/>
</dbReference>
<dbReference type="RefSeq" id="XP_028478445.1">
    <property type="nucleotide sequence ID" value="XM_028621993.1"/>
</dbReference>
<name>A0A427Y1N4_9TREE</name>
<evidence type="ECO:0000313" key="7">
    <source>
        <dbReference type="EMBL" id="RSH84997.1"/>
    </source>
</evidence>
<proteinExistence type="predicted"/>
<keyword evidence="2 6" id="KW-0812">Transmembrane</keyword>
<evidence type="ECO:0000256" key="2">
    <source>
        <dbReference type="ARBA" id="ARBA00022692"/>
    </source>
</evidence>
<comment type="caution">
    <text evidence="7">The sequence shown here is derived from an EMBL/GenBank/DDBJ whole genome shotgun (WGS) entry which is preliminary data.</text>
</comment>
<evidence type="ECO:0000256" key="3">
    <source>
        <dbReference type="ARBA" id="ARBA00022989"/>
    </source>
</evidence>
<protein>
    <submittedName>
        <fullName evidence="7">Uncharacterized protein</fullName>
    </submittedName>
</protein>
<feature type="transmembrane region" description="Helical" evidence="6">
    <location>
        <begin position="54"/>
        <end position="77"/>
    </location>
</feature>
<dbReference type="AlphaFoldDB" id="A0A427Y1N4"/>
<dbReference type="EMBL" id="RSCE01000003">
    <property type="protein sequence ID" value="RSH84997.1"/>
    <property type="molecule type" value="Genomic_DNA"/>
</dbReference>
<evidence type="ECO:0000256" key="1">
    <source>
        <dbReference type="ARBA" id="ARBA00004167"/>
    </source>
</evidence>
<evidence type="ECO:0000256" key="5">
    <source>
        <dbReference type="SAM" id="MobiDB-lite"/>
    </source>
</evidence>
<sequence>MSAYTPPSFPTTSFPPTTTTGYHVYTLPPSPTSSGLWWHHHRPHRVHKGLSGGAIAGIVVGVLAFVALLGALAFFLIRRRRRARLTSAKYLDMEKPSTATKAPYNLGTVPATDRLSPEAHSAPGSERGGVV</sequence>
<gene>
    <name evidence="7" type="ORF">EHS24_006574</name>
</gene>
<evidence type="ECO:0000256" key="6">
    <source>
        <dbReference type="SAM" id="Phobius"/>
    </source>
</evidence>
<dbReference type="GeneID" id="39591117"/>
<dbReference type="CDD" id="cd12087">
    <property type="entry name" value="TM_EGFR-like"/>
    <property type="match status" value="1"/>
</dbReference>